<evidence type="ECO:0000313" key="2">
    <source>
        <dbReference type="EMBL" id="MBL1079819.1"/>
    </source>
</evidence>
<dbReference type="EMBL" id="JAERRJ010000020">
    <property type="protein sequence ID" value="MBL1079819.1"/>
    <property type="molecule type" value="Genomic_DNA"/>
</dbReference>
<evidence type="ECO:0000313" key="3">
    <source>
        <dbReference type="Proteomes" id="UP000602198"/>
    </source>
</evidence>
<feature type="chain" id="PRO_5046975256" evidence="1">
    <location>
        <begin position="29"/>
        <end position="606"/>
    </location>
</feature>
<reference evidence="2 3" key="1">
    <citation type="submission" date="2021-01" db="EMBL/GenBank/DDBJ databases">
        <title>WGS of actinomycetes isolated from Thailand.</title>
        <authorList>
            <person name="Thawai C."/>
        </authorList>
    </citation>
    <scope>NUCLEOTIDE SEQUENCE [LARGE SCALE GENOMIC DNA]</scope>
    <source>
        <strain evidence="2 3">LPG 2</strain>
    </source>
</reference>
<comment type="caution">
    <text evidence="2">The sequence shown here is derived from an EMBL/GenBank/DDBJ whole genome shotgun (WGS) entry which is preliminary data.</text>
</comment>
<dbReference type="Proteomes" id="UP000602198">
    <property type="component" value="Unassembled WGS sequence"/>
</dbReference>
<name>A0ABS1MHR3_9NOCA</name>
<organism evidence="2 3">
    <name type="scientific">Nocardia acididurans</name>
    <dbReference type="NCBI Taxonomy" id="2802282"/>
    <lineage>
        <taxon>Bacteria</taxon>
        <taxon>Bacillati</taxon>
        <taxon>Actinomycetota</taxon>
        <taxon>Actinomycetes</taxon>
        <taxon>Mycobacteriales</taxon>
        <taxon>Nocardiaceae</taxon>
        <taxon>Nocardia</taxon>
    </lineage>
</organism>
<accession>A0ABS1MHR3</accession>
<proteinExistence type="predicted"/>
<evidence type="ECO:0000256" key="1">
    <source>
        <dbReference type="SAM" id="SignalP"/>
    </source>
</evidence>
<keyword evidence="3" id="KW-1185">Reference proteome</keyword>
<protein>
    <submittedName>
        <fullName evidence="2">Uncharacterized protein</fullName>
    </submittedName>
</protein>
<keyword evidence="1" id="KW-0732">Signal</keyword>
<gene>
    <name evidence="2" type="ORF">JK358_35995</name>
</gene>
<feature type="signal peptide" evidence="1">
    <location>
        <begin position="1"/>
        <end position="28"/>
    </location>
</feature>
<dbReference type="RefSeq" id="WP_201957624.1">
    <property type="nucleotide sequence ID" value="NZ_JAERRJ010000020.1"/>
</dbReference>
<sequence length="606" mass="64783">MNRAARTLAVVIAALCAAAVLTPPARVAAAPALGAPDRVETTPITGDPGLGDDVEATYVRLHYPSPYSTMAHPEACDWIGFVRYRAKSGPEHSADAEAVLTVQPGTYSGAANLNIQAPQVVRKAAAKGKSVEYISLERRANCAEDRTGWEAAQRAGDYRVAAGYYFQGAAVDGRTYRYQTPQDLTYLGEYGLALTLDDWRVVIEHLLPDPAQRVKSFCGGHSLGAFLTGPMMAWNFAGDPGVSDASGFNLCGGGIIPEDGFAMTDPAGLSGTGLIDQFASAAGGLVKNAINLLLQNGLGSAQWPVLAASEIMNTYQLAAMAADQDPDGDSDIGALVPAELRTEPWMRAFYGKDYLDLFTGANLPRDFTLSNTAALGMLFDQNSAEYVLQAGLGFYDCPVSGKTYPVPNGLASVPILGPTLFVIPLRVGYGQNYVPADHAARCGWRNYDQVWPSSIDGPDLGRGAPTDRDHEVTDIGQFARSMNPGWQPVDFFEQYTPIRLITDMVFAMGLGRDGDLSNMQYRSGGILNFLLHGDRWQSTPAGRRNLTLLSGDSPVQNAGLGGLLPYNAKFIAGYRHYDIVTAAETQNSGVPELASTYIANFLIAPA</sequence>